<keyword evidence="4" id="KW-0539">Nucleus</keyword>
<dbReference type="AlphaFoldDB" id="A0A430L564"/>
<gene>
    <name evidence="7" type="ORF">BHE90_014709</name>
</gene>
<dbReference type="InterPro" id="IPR020904">
    <property type="entry name" value="Sc_DH/Rdtase_CS"/>
</dbReference>
<sequence>MLRKPGRIPRRNQNSGAYKSPAQKQSELLSRLRRLESVVTELAAQVEDGSQDPRAATTPRPSGSVSISSSETGPTAVESEDPSVTEPSLTVSSTGQQAGSEYDEEFGRLVLEKDGGLHVGNRFWTVFCGEVDNILQAVHDVAEYSGSSSNSIMPEPGLESGPSPLSHLGFVFGNADFAKALDGLNPMPSQMLFIWQAYVENVDPFIKVLHVPTVEKVVRELRGNFSSYGANMEALLFAISLAAITSMDEEAVLFNFNTPKAQLIQRHQFGTEQALARADFLVTKDIIVLQALVIYLSLLPHLGSKEKVWPMMGLVLRLAKSAGLHRDDDEHARSQLERETRRRLWWQICFIDSQSRRFEAPELSITPSSFDTNMPSNLDDMDLLDDVSSHLPPSHEKPTAITLCLIRCELWRLTQSLRDDTTKSPESQLELLNLTKTKIETKYLGHLQLDKPWDSFIRTMATLFFSKVVELLICRQPSSQHSVATTLEPVMNTIKNAIMTFRSSYTQVFPPAPPLTEENVPSQRGKVFVVTGGNSGIGFELCKILYTTGATIYMTSRSEERAMKAIKQITTSEPPPANPGILNFLHLDLNDLRSVRVSAVKLASQEAKLDVLWNNAGTGAYLVSIGAKTVQGLEPMVGMHCVATLLFTTLLLPQLRAAVAASGAARVVWTSSIAADQETPPNGINFDTLLTGTPDRVLNYSVSKVGSWMLSRELARRYGSEGIISVIQNPGNVKGGSYEGTPAFTMFLLNLLLLKPTKFGAYTELYAGLSPDISSGDNGAYIIPWGRIRPDAECPRRDLVHAMLTEEDGGLGYCKKLWDWCEEQWAGI</sequence>
<keyword evidence="8" id="KW-1185">Reference proteome</keyword>
<evidence type="ECO:0000256" key="2">
    <source>
        <dbReference type="ARBA" id="ARBA00022723"/>
    </source>
</evidence>
<proteinExistence type="predicted"/>
<dbReference type="GO" id="GO:0003677">
    <property type="term" value="F:DNA binding"/>
    <property type="evidence" value="ECO:0007669"/>
    <property type="project" value="InterPro"/>
</dbReference>
<comment type="caution">
    <text evidence="7">The sequence shown here is derived from an EMBL/GenBank/DDBJ whole genome shotgun (WGS) entry which is preliminary data.</text>
</comment>
<evidence type="ECO:0000256" key="5">
    <source>
        <dbReference type="SAM" id="MobiDB-lite"/>
    </source>
</evidence>
<keyword evidence="3" id="KW-0521">NADP</keyword>
<feature type="compositionally biased region" description="Polar residues" evidence="5">
    <location>
        <begin position="11"/>
        <end position="25"/>
    </location>
</feature>
<dbReference type="PRINTS" id="PR00081">
    <property type="entry name" value="GDHRDH"/>
</dbReference>
<dbReference type="PANTHER" id="PTHR31001:SF50">
    <property type="entry name" value="ZN(II)2CYS6 TRANSCRIPTION FACTOR (EUROFUNG)"/>
    <property type="match status" value="1"/>
</dbReference>
<feature type="compositionally biased region" description="Polar residues" evidence="5">
    <location>
        <begin position="85"/>
        <end position="99"/>
    </location>
</feature>
<dbReference type="Pfam" id="PF00106">
    <property type="entry name" value="adh_short"/>
    <property type="match status" value="1"/>
</dbReference>
<evidence type="ECO:0000313" key="7">
    <source>
        <dbReference type="EMBL" id="RTE70891.1"/>
    </source>
</evidence>
<feature type="region of interest" description="Disordered" evidence="5">
    <location>
        <begin position="43"/>
        <end position="100"/>
    </location>
</feature>
<keyword evidence="2" id="KW-0479">Metal-binding</keyword>
<dbReference type="Proteomes" id="UP000287124">
    <property type="component" value="Unassembled WGS sequence"/>
</dbReference>
<dbReference type="SUPFAM" id="SSF51735">
    <property type="entry name" value="NAD(P)-binding Rossmann-fold domains"/>
    <property type="match status" value="1"/>
</dbReference>
<feature type="compositionally biased region" description="Basic residues" evidence="5">
    <location>
        <begin position="1"/>
        <end position="10"/>
    </location>
</feature>
<evidence type="ECO:0000313" key="8">
    <source>
        <dbReference type="Proteomes" id="UP000287124"/>
    </source>
</evidence>
<organism evidence="7 8">
    <name type="scientific">Fusarium euwallaceae</name>
    <dbReference type="NCBI Taxonomy" id="1147111"/>
    <lineage>
        <taxon>Eukaryota</taxon>
        <taxon>Fungi</taxon>
        <taxon>Dikarya</taxon>
        <taxon>Ascomycota</taxon>
        <taxon>Pezizomycotina</taxon>
        <taxon>Sordariomycetes</taxon>
        <taxon>Hypocreomycetidae</taxon>
        <taxon>Hypocreales</taxon>
        <taxon>Nectriaceae</taxon>
        <taxon>Fusarium</taxon>
        <taxon>Fusarium solani species complex</taxon>
    </lineage>
</organism>
<evidence type="ECO:0000259" key="6">
    <source>
        <dbReference type="SMART" id="SM00906"/>
    </source>
</evidence>
<accession>A0A430L564</accession>
<dbReference type="InterPro" id="IPR050613">
    <property type="entry name" value="Sec_Metabolite_Reg"/>
</dbReference>
<dbReference type="GO" id="GO:0008270">
    <property type="term" value="F:zinc ion binding"/>
    <property type="evidence" value="ECO:0007669"/>
    <property type="project" value="InterPro"/>
</dbReference>
<dbReference type="PANTHER" id="PTHR31001">
    <property type="entry name" value="UNCHARACTERIZED TRANSCRIPTIONAL REGULATORY PROTEIN"/>
    <property type="match status" value="1"/>
</dbReference>
<reference evidence="7 8" key="1">
    <citation type="submission" date="2017-06" db="EMBL/GenBank/DDBJ databases">
        <title>Comparative genomic analysis of Ambrosia Fusariam Clade fungi.</title>
        <authorList>
            <person name="Stajich J.E."/>
            <person name="Carrillo J."/>
            <person name="Kijimoto T."/>
            <person name="Eskalen A."/>
            <person name="O'Donnell K."/>
            <person name="Kasson M."/>
        </authorList>
    </citation>
    <scope>NUCLEOTIDE SEQUENCE [LARGE SCALE GENOMIC DNA]</scope>
    <source>
        <strain evidence="7 8">UCR1854</strain>
    </source>
</reference>
<evidence type="ECO:0000256" key="3">
    <source>
        <dbReference type="ARBA" id="ARBA00022857"/>
    </source>
</evidence>
<dbReference type="Gene3D" id="3.40.50.720">
    <property type="entry name" value="NAD(P)-binding Rossmann-like Domain"/>
    <property type="match status" value="1"/>
</dbReference>
<dbReference type="GO" id="GO:0006351">
    <property type="term" value="P:DNA-templated transcription"/>
    <property type="evidence" value="ECO:0007669"/>
    <property type="project" value="InterPro"/>
</dbReference>
<dbReference type="InterPro" id="IPR007219">
    <property type="entry name" value="XnlR_reg_dom"/>
</dbReference>
<evidence type="ECO:0000256" key="4">
    <source>
        <dbReference type="ARBA" id="ARBA00023242"/>
    </source>
</evidence>
<dbReference type="SMART" id="SM00906">
    <property type="entry name" value="Fungal_trans"/>
    <property type="match status" value="1"/>
</dbReference>
<dbReference type="PROSITE" id="PS00061">
    <property type="entry name" value="ADH_SHORT"/>
    <property type="match status" value="1"/>
</dbReference>
<dbReference type="InterPro" id="IPR002347">
    <property type="entry name" value="SDR_fam"/>
</dbReference>
<name>A0A430L564_9HYPO</name>
<protein>
    <recommendedName>
        <fullName evidence="6">Xylanolytic transcriptional activator regulatory domain-containing protein</fullName>
    </recommendedName>
</protein>
<dbReference type="CDD" id="cd12148">
    <property type="entry name" value="fungal_TF_MHR"/>
    <property type="match status" value="1"/>
</dbReference>
<feature type="region of interest" description="Disordered" evidence="5">
    <location>
        <begin position="1"/>
        <end position="27"/>
    </location>
</feature>
<evidence type="ECO:0000256" key="1">
    <source>
        <dbReference type="ARBA" id="ARBA00004123"/>
    </source>
</evidence>
<dbReference type="Pfam" id="PF04082">
    <property type="entry name" value="Fungal_trans"/>
    <property type="match status" value="1"/>
</dbReference>
<dbReference type="InterPro" id="IPR036291">
    <property type="entry name" value="NAD(P)-bd_dom_sf"/>
</dbReference>
<feature type="domain" description="Xylanolytic transcriptional activator regulatory" evidence="6">
    <location>
        <begin position="308"/>
        <end position="381"/>
    </location>
</feature>
<dbReference type="GO" id="GO:0005634">
    <property type="term" value="C:nucleus"/>
    <property type="evidence" value="ECO:0007669"/>
    <property type="project" value="UniProtKB-SubCell"/>
</dbReference>
<comment type="subcellular location">
    <subcellularLocation>
        <location evidence="1">Nucleus</location>
    </subcellularLocation>
</comment>
<dbReference type="EMBL" id="MIKF01000416">
    <property type="protein sequence ID" value="RTE70891.1"/>
    <property type="molecule type" value="Genomic_DNA"/>
</dbReference>